<keyword evidence="1" id="KW-1133">Transmembrane helix</keyword>
<evidence type="ECO:0000313" key="2">
    <source>
        <dbReference type="EMBL" id="SFV50481.1"/>
    </source>
</evidence>
<dbReference type="AlphaFoldDB" id="A0A1W1BA60"/>
<gene>
    <name evidence="2" type="ORF">MNB_SV-8-497</name>
</gene>
<evidence type="ECO:0000256" key="1">
    <source>
        <dbReference type="SAM" id="Phobius"/>
    </source>
</evidence>
<name>A0A1W1BA60_9ZZZZ</name>
<dbReference type="EMBL" id="FPHD01000007">
    <property type="protein sequence ID" value="SFV50481.1"/>
    <property type="molecule type" value="Genomic_DNA"/>
</dbReference>
<proteinExistence type="predicted"/>
<accession>A0A1W1BA60</accession>
<keyword evidence="1" id="KW-0812">Transmembrane</keyword>
<feature type="transmembrane region" description="Helical" evidence="1">
    <location>
        <begin position="31"/>
        <end position="57"/>
    </location>
</feature>
<sequence>MKYIIEFIFDILFGRVLRKFFSNVDQEKHPAIHFFNIIGFLFVLVVLGYFIFFYMMFKDYKGG</sequence>
<reference evidence="2" key="1">
    <citation type="submission" date="2016-10" db="EMBL/GenBank/DDBJ databases">
        <authorList>
            <person name="de Groot N.N."/>
        </authorList>
    </citation>
    <scope>NUCLEOTIDE SEQUENCE</scope>
</reference>
<organism evidence="2">
    <name type="scientific">hydrothermal vent metagenome</name>
    <dbReference type="NCBI Taxonomy" id="652676"/>
    <lineage>
        <taxon>unclassified sequences</taxon>
        <taxon>metagenomes</taxon>
        <taxon>ecological metagenomes</taxon>
    </lineage>
</organism>
<protein>
    <submittedName>
        <fullName evidence="2">Uncharacterized protein</fullName>
    </submittedName>
</protein>
<keyword evidence="1" id="KW-0472">Membrane</keyword>